<dbReference type="PANTHER" id="PTHR47163">
    <property type="entry name" value="DDE_TNP_IS1595 DOMAIN-CONTAINING PROTEIN"/>
    <property type="match status" value="1"/>
</dbReference>
<dbReference type="KEGG" id="foc:127750888"/>
<dbReference type="SMART" id="SM01126">
    <property type="entry name" value="DDE_Tnp_IS1595"/>
    <property type="match status" value="1"/>
</dbReference>
<dbReference type="InterPro" id="IPR053164">
    <property type="entry name" value="IS1016-like_transposase"/>
</dbReference>
<reference evidence="4" key="1">
    <citation type="submission" date="2025-08" db="UniProtKB">
        <authorList>
            <consortium name="RefSeq"/>
        </authorList>
    </citation>
    <scope>IDENTIFICATION</scope>
    <source>
        <tissue evidence="4">Whole organism</tissue>
    </source>
</reference>
<sequence length="110" mass="12355">IGGPGHIIEIDESAVTKRKHNRRKTIKNSQWVLGMYDKSIKQGIILHVVRRDKVTMIPEILKHVNRGSEVWSDMWKAYHGLSNHGYSHKTGNSNHSKEFKSADGVGTGAP</sequence>
<dbReference type="AlphaFoldDB" id="A0A9C6X5D1"/>
<keyword evidence="3" id="KW-1185">Reference proteome</keyword>
<feature type="domain" description="ISXO2-like transposase" evidence="2">
    <location>
        <begin position="1"/>
        <end position="108"/>
    </location>
</feature>
<dbReference type="OrthoDB" id="424490at2759"/>
<accession>A0A9C6X5D1</accession>
<name>A0A9C6X5D1_FRAOC</name>
<dbReference type="InterPro" id="IPR024445">
    <property type="entry name" value="Tnp_ISXO2-like"/>
</dbReference>
<dbReference type="Pfam" id="PF12762">
    <property type="entry name" value="DDE_Tnp_IS1595"/>
    <property type="match status" value="1"/>
</dbReference>
<protein>
    <submittedName>
        <fullName evidence="4">Uncharacterized protein LOC127750888</fullName>
    </submittedName>
</protein>
<dbReference type="RefSeq" id="XP_052129497.1">
    <property type="nucleotide sequence ID" value="XM_052273537.1"/>
</dbReference>
<dbReference type="Proteomes" id="UP000504606">
    <property type="component" value="Unplaced"/>
</dbReference>
<dbReference type="GeneID" id="127750888"/>
<evidence type="ECO:0000313" key="3">
    <source>
        <dbReference type="Proteomes" id="UP000504606"/>
    </source>
</evidence>
<proteinExistence type="predicted"/>
<gene>
    <name evidence="4" type="primary">LOC127750888</name>
</gene>
<organism evidence="3 4">
    <name type="scientific">Frankliniella occidentalis</name>
    <name type="common">Western flower thrips</name>
    <name type="synonym">Euthrips occidentalis</name>
    <dbReference type="NCBI Taxonomy" id="133901"/>
    <lineage>
        <taxon>Eukaryota</taxon>
        <taxon>Metazoa</taxon>
        <taxon>Ecdysozoa</taxon>
        <taxon>Arthropoda</taxon>
        <taxon>Hexapoda</taxon>
        <taxon>Insecta</taxon>
        <taxon>Pterygota</taxon>
        <taxon>Neoptera</taxon>
        <taxon>Paraneoptera</taxon>
        <taxon>Thysanoptera</taxon>
        <taxon>Terebrantia</taxon>
        <taxon>Thripoidea</taxon>
        <taxon>Thripidae</taxon>
        <taxon>Frankliniella</taxon>
    </lineage>
</organism>
<feature type="non-terminal residue" evidence="4">
    <location>
        <position position="1"/>
    </location>
</feature>
<dbReference type="PANTHER" id="PTHR47163:SF2">
    <property type="entry name" value="SI:DKEY-17M8.2"/>
    <property type="match status" value="1"/>
</dbReference>
<evidence type="ECO:0000259" key="2">
    <source>
        <dbReference type="SMART" id="SM01126"/>
    </source>
</evidence>
<evidence type="ECO:0000313" key="4">
    <source>
        <dbReference type="RefSeq" id="XP_052129497.1"/>
    </source>
</evidence>
<evidence type="ECO:0000256" key="1">
    <source>
        <dbReference type="SAM" id="MobiDB-lite"/>
    </source>
</evidence>
<feature type="region of interest" description="Disordered" evidence="1">
    <location>
        <begin position="85"/>
        <end position="110"/>
    </location>
</feature>